<name>A0AAV6GCX8_9TELE</name>
<feature type="domain" description="Tectonic-1-3" evidence="6">
    <location>
        <begin position="165"/>
        <end position="340"/>
    </location>
</feature>
<dbReference type="InterPro" id="IPR040354">
    <property type="entry name" value="TCTN1-3"/>
</dbReference>
<dbReference type="GO" id="GO:1904491">
    <property type="term" value="P:protein localization to ciliary transition zone"/>
    <property type="evidence" value="ECO:0007669"/>
    <property type="project" value="TreeGrafter"/>
</dbReference>
<proteinExistence type="inferred from homology"/>
<keyword evidence="3" id="KW-0732">Signal</keyword>
<accession>A0AAV6GCX8</accession>
<evidence type="ECO:0000256" key="3">
    <source>
        <dbReference type="ARBA" id="ARBA00022729"/>
    </source>
</evidence>
<evidence type="ECO:0000256" key="5">
    <source>
        <dbReference type="ARBA" id="ARBA00023180"/>
    </source>
</evidence>
<evidence type="ECO:0000256" key="2">
    <source>
        <dbReference type="ARBA" id="ARBA00011495"/>
    </source>
</evidence>
<keyword evidence="9" id="KW-1185">Reference proteome</keyword>
<gene>
    <name evidence="8" type="ORF">AALO_G00169490</name>
</gene>
<dbReference type="EMBL" id="JADWDJ010000012">
    <property type="protein sequence ID" value="KAG5272805.1"/>
    <property type="molecule type" value="Genomic_DNA"/>
</dbReference>
<dbReference type="Pfam" id="PF07773">
    <property type="entry name" value="TCTN_DUF1619"/>
    <property type="match status" value="1"/>
</dbReference>
<dbReference type="Pfam" id="PF25752">
    <property type="entry name" value="DUF1619_N"/>
    <property type="match status" value="1"/>
</dbReference>
<evidence type="ECO:0000259" key="7">
    <source>
        <dbReference type="Pfam" id="PF25752"/>
    </source>
</evidence>
<evidence type="ECO:0000256" key="4">
    <source>
        <dbReference type="ARBA" id="ARBA00022794"/>
    </source>
</evidence>
<organism evidence="8 9">
    <name type="scientific">Alosa alosa</name>
    <name type="common">allis shad</name>
    <dbReference type="NCBI Taxonomy" id="278164"/>
    <lineage>
        <taxon>Eukaryota</taxon>
        <taxon>Metazoa</taxon>
        <taxon>Chordata</taxon>
        <taxon>Craniata</taxon>
        <taxon>Vertebrata</taxon>
        <taxon>Euteleostomi</taxon>
        <taxon>Actinopterygii</taxon>
        <taxon>Neopterygii</taxon>
        <taxon>Teleostei</taxon>
        <taxon>Clupei</taxon>
        <taxon>Clupeiformes</taxon>
        <taxon>Clupeoidei</taxon>
        <taxon>Clupeidae</taxon>
        <taxon>Alosa</taxon>
    </lineage>
</organism>
<comment type="subunit">
    <text evidence="2">Part of the tectonic-like complex (also named B9 complex).</text>
</comment>
<reference evidence="8" key="1">
    <citation type="submission" date="2020-10" db="EMBL/GenBank/DDBJ databases">
        <title>Chromosome-scale genome assembly of the Allis shad, Alosa alosa.</title>
        <authorList>
            <person name="Margot Z."/>
            <person name="Christophe K."/>
            <person name="Cabau C."/>
            <person name="Louis A."/>
            <person name="Berthelot C."/>
            <person name="Parey E."/>
            <person name="Roest Crollius H."/>
            <person name="Montfort J."/>
            <person name="Robinson-Rechavi M."/>
            <person name="Bucao C."/>
            <person name="Bouchez O."/>
            <person name="Gislard M."/>
            <person name="Lluch J."/>
            <person name="Milhes M."/>
            <person name="Lampietro C."/>
            <person name="Lopez Roques C."/>
            <person name="Donnadieu C."/>
            <person name="Braasch I."/>
            <person name="Desvignes T."/>
            <person name="Postlethwait J."/>
            <person name="Bobe J."/>
            <person name="Guiguen Y."/>
        </authorList>
    </citation>
    <scope>NUCLEOTIDE SEQUENCE</scope>
    <source>
        <strain evidence="8">M-15738</strain>
        <tissue evidence="8">Blood</tissue>
    </source>
</reference>
<dbReference type="Proteomes" id="UP000823561">
    <property type="component" value="Chromosome 12"/>
</dbReference>
<dbReference type="GO" id="GO:0036038">
    <property type="term" value="C:MKS complex"/>
    <property type="evidence" value="ECO:0007669"/>
    <property type="project" value="TreeGrafter"/>
</dbReference>
<keyword evidence="5" id="KW-0325">Glycoprotein</keyword>
<dbReference type="InterPro" id="IPR011677">
    <property type="entry name" value="TCTN1-3_dom"/>
</dbReference>
<protein>
    <recommendedName>
        <fullName evidence="10">Tectonic domain-containing protein</fullName>
    </recommendedName>
</protein>
<comment type="caution">
    <text evidence="8">The sequence shown here is derived from an EMBL/GenBank/DDBJ whole genome shotgun (WGS) entry which is preliminary data.</text>
</comment>
<sequence>MRQKIFLQTTQSAPTVAPREPHQLFSSLPSPDYSVSSLCPCNQHHWECEVNCCCDPDCTEEVSLFTSCSVEKVIVSPKLCSQDVASYSLRTSPDGYASVQSSVDREVNSGLFCIQKANYDAGLSYATPEVPTDVNFDSLFHQFVGFFFSTSEGSSGSNQQDPGLSFGYLYGDTILTEDEMGQRGNFLLPASAGTAYCLDANPAAFLQDQKTTCMRNFDLVNDCTTLGALSLQSYNGFQVVSSEITLATLIPVEVISILLQSLEGVQTPVDPSDNSSYTPQLVNPTGAASPVCNNVVFQVQYVVVFSDVGEIKNVTTAFILGAVRNNMIPLQQTFQIEFVQEYVKKPLFRFSGNPGYIVGLPIIAGTKTAKYPFHQL</sequence>
<dbReference type="GO" id="GO:0060271">
    <property type="term" value="P:cilium assembly"/>
    <property type="evidence" value="ECO:0007669"/>
    <property type="project" value="TreeGrafter"/>
</dbReference>
<dbReference type="PANTHER" id="PTHR14611">
    <property type="entry name" value="TECTONIC FAMILY MEMBER"/>
    <property type="match status" value="1"/>
</dbReference>
<dbReference type="PANTHER" id="PTHR14611:SF1">
    <property type="entry name" value="TECTONIC-1"/>
    <property type="match status" value="1"/>
</dbReference>
<feature type="domain" description="Tectonic-1-3 N-terminal" evidence="7">
    <location>
        <begin position="29"/>
        <end position="136"/>
    </location>
</feature>
<evidence type="ECO:0000313" key="9">
    <source>
        <dbReference type="Proteomes" id="UP000823561"/>
    </source>
</evidence>
<evidence type="ECO:0000259" key="6">
    <source>
        <dbReference type="Pfam" id="PF07773"/>
    </source>
</evidence>
<keyword evidence="4" id="KW-0970">Cilium biogenesis/degradation</keyword>
<dbReference type="InterPro" id="IPR057724">
    <property type="entry name" value="TCTN1-3_N"/>
</dbReference>
<evidence type="ECO:0000256" key="1">
    <source>
        <dbReference type="ARBA" id="ARBA00007633"/>
    </source>
</evidence>
<dbReference type="AlphaFoldDB" id="A0AAV6GCX8"/>
<comment type="similarity">
    <text evidence="1">Belongs to the tectonic family.</text>
</comment>
<evidence type="ECO:0000313" key="8">
    <source>
        <dbReference type="EMBL" id="KAG5272805.1"/>
    </source>
</evidence>
<evidence type="ECO:0008006" key="10">
    <source>
        <dbReference type="Google" id="ProtNLM"/>
    </source>
</evidence>